<organism evidence="2 3">
    <name type="scientific">Chiloscyllium punctatum</name>
    <name type="common">Brownbanded bambooshark</name>
    <name type="synonym">Hemiscyllium punctatum</name>
    <dbReference type="NCBI Taxonomy" id="137246"/>
    <lineage>
        <taxon>Eukaryota</taxon>
        <taxon>Metazoa</taxon>
        <taxon>Chordata</taxon>
        <taxon>Craniata</taxon>
        <taxon>Vertebrata</taxon>
        <taxon>Chondrichthyes</taxon>
        <taxon>Elasmobranchii</taxon>
        <taxon>Galeomorphii</taxon>
        <taxon>Galeoidea</taxon>
        <taxon>Orectolobiformes</taxon>
        <taxon>Hemiscylliidae</taxon>
        <taxon>Chiloscyllium</taxon>
    </lineage>
</organism>
<evidence type="ECO:0000256" key="1">
    <source>
        <dbReference type="SAM" id="MobiDB-lite"/>
    </source>
</evidence>
<feature type="compositionally biased region" description="Pro residues" evidence="1">
    <location>
        <begin position="25"/>
        <end position="36"/>
    </location>
</feature>
<protein>
    <submittedName>
        <fullName evidence="2">Uncharacterized protein</fullName>
    </submittedName>
</protein>
<name>A0A401RJQ9_CHIPU</name>
<comment type="caution">
    <text evidence="2">The sequence shown here is derived from an EMBL/GenBank/DDBJ whole genome shotgun (WGS) entry which is preliminary data.</text>
</comment>
<feature type="region of interest" description="Disordered" evidence="1">
    <location>
        <begin position="1"/>
        <end position="67"/>
    </location>
</feature>
<proteinExistence type="predicted"/>
<evidence type="ECO:0000313" key="3">
    <source>
        <dbReference type="Proteomes" id="UP000287033"/>
    </source>
</evidence>
<gene>
    <name evidence="2" type="ORF">chiPu_0022361</name>
</gene>
<reference evidence="2 3" key="1">
    <citation type="journal article" date="2018" name="Nat. Ecol. Evol.">
        <title>Shark genomes provide insights into elasmobranch evolution and the origin of vertebrates.</title>
        <authorList>
            <person name="Hara Y"/>
            <person name="Yamaguchi K"/>
            <person name="Onimaru K"/>
            <person name="Kadota M"/>
            <person name="Koyanagi M"/>
            <person name="Keeley SD"/>
            <person name="Tatsumi K"/>
            <person name="Tanaka K"/>
            <person name="Motone F"/>
            <person name="Kageyama Y"/>
            <person name="Nozu R"/>
            <person name="Adachi N"/>
            <person name="Nishimura O"/>
            <person name="Nakagawa R"/>
            <person name="Tanegashima C"/>
            <person name="Kiyatake I"/>
            <person name="Matsumoto R"/>
            <person name="Murakumo K"/>
            <person name="Nishida K"/>
            <person name="Terakita A"/>
            <person name="Kuratani S"/>
            <person name="Sato K"/>
            <person name="Hyodo S Kuraku.S."/>
        </authorList>
    </citation>
    <scope>NUCLEOTIDE SEQUENCE [LARGE SCALE GENOMIC DNA]</scope>
</reference>
<evidence type="ECO:0000313" key="2">
    <source>
        <dbReference type="EMBL" id="GCC18388.1"/>
    </source>
</evidence>
<dbReference type="AlphaFoldDB" id="A0A401RJQ9"/>
<keyword evidence="3" id="KW-1185">Reference proteome</keyword>
<dbReference type="Proteomes" id="UP000287033">
    <property type="component" value="Unassembled WGS sequence"/>
</dbReference>
<accession>A0A401RJQ9</accession>
<dbReference type="EMBL" id="BEZZ01007288">
    <property type="protein sequence ID" value="GCC18388.1"/>
    <property type="molecule type" value="Genomic_DNA"/>
</dbReference>
<sequence>MVAGGGGGGVLAGPAYLTEAHERFTPPPPLPSPPRSGKPRSGPAHSAPIPASARGRLRRIPEKAEAS</sequence>
<feature type="compositionally biased region" description="Gly residues" evidence="1">
    <location>
        <begin position="1"/>
        <end position="11"/>
    </location>
</feature>